<feature type="transmembrane region" description="Helical" evidence="4">
    <location>
        <begin position="45"/>
        <end position="68"/>
    </location>
</feature>
<keyword evidence="4" id="KW-0812">Transmembrane</keyword>
<feature type="transmembrane region" description="Helical" evidence="4">
    <location>
        <begin position="149"/>
        <end position="167"/>
    </location>
</feature>
<feature type="transmembrane region" description="Helical" evidence="4">
    <location>
        <begin position="173"/>
        <end position="194"/>
    </location>
</feature>
<dbReference type="InterPro" id="IPR050482">
    <property type="entry name" value="Sensor_HK_TwoCompSys"/>
</dbReference>
<evidence type="ECO:0000256" key="4">
    <source>
        <dbReference type="SAM" id="Phobius"/>
    </source>
</evidence>
<feature type="transmembrane region" description="Helical" evidence="4">
    <location>
        <begin position="89"/>
        <end position="106"/>
    </location>
</feature>
<name>D3F1U5_CONWI</name>
<evidence type="ECO:0000256" key="2">
    <source>
        <dbReference type="ARBA" id="ARBA00022777"/>
    </source>
</evidence>
<evidence type="ECO:0000313" key="8">
    <source>
        <dbReference type="Proteomes" id="UP000008229"/>
    </source>
</evidence>
<evidence type="ECO:0000313" key="7">
    <source>
        <dbReference type="EMBL" id="ADB54126.1"/>
    </source>
</evidence>
<keyword evidence="1" id="KW-0808">Transferase</keyword>
<dbReference type="EMBL" id="CP001854">
    <property type="protein sequence ID" value="ADB54126.1"/>
    <property type="molecule type" value="Genomic_DNA"/>
</dbReference>
<reference evidence="8" key="2">
    <citation type="submission" date="2010-01" db="EMBL/GenBank/DDBJ databases">
        <title>The complete genome of Conexibacter woesei DSM 14684.</title>
        <authorList>
            <consortium name="US DOE Joint Genome Institute (JGI-PGF)"/>
            <person name="Lucas S."/>
            <person name="Copeland A."/>
            <person name="Lapidus A."/>
            <person name="Glavina del Rio T."/>
            <person name="Dalin E."/>
            <person name="Tice H."/>
            <person name="Bruce D."/>
            <person name="Goodwin L."/>
            <person name="Pitluck S."/>
            <person name="Kyrpides N."/>
            <person name="Mavromatis K."/>
            <person name="Ivanova N."/>
            <person name="Mikhailova N."/>
            <person name="Chertkov O."/>
            <person name="Brettin T."/>
            <person name="Detter J.C."/>
            <person name="Han C."/>
            <person name="Larimer F."/>
            <person name="Land M."/>
            <person name="Hauser L."/>
            <person name="Markowitz V."/>
            <person name="Cheng J.-F."/>
            <person name="Hugenholtz P."/>
            <person name="Woyke T."/>
            <person name="Wu D."/>
            <person name="Pukall R."/>
            <person name="Steenblock K."/>
            <person name="Schneider S."/>
            <person name="Klenk H.-P."/>
            <person name="Eisen J.A."/>
        </authorList>
    </citation>
    <scope>NUCLEOTIDE SEQUENCE [LARGE SCALE GENOMIC DNA]</scope>
    <source>
        <strain evidence="8">DSM 14684 / CIP 108061 / JCM 11494 / NBRC 100937 / ID131577</strain>
    </source>
</reference>
<dbReference type="OrthoDB" id="3534856at2"/>
<dbReference type="SUPFAM" id="SSF55874">
    <property type="entry name" value="ATPase domain of HSP90 chaperone/DNA topoisomerase II/histidine kinase"/>
    <property type="match status" value="1"/>
</dbReference>
<keyword evidence="4" id="KW-0472">Membrane</keyword>
<sequence>MAEEPPAPAPAPRQPLARSAEHRVLLGVCGGIAEALDVDPVLVRLAFAVATAAGGIGIAVYFAAALLLPSPPADAPRRPYRARAQEATGIGLLLIVGAVVLAQTGILLPIDVLGPGVLLLGGLALIWRQAAPDAPLPVPGTAGMEPRDAARTLLGLMLVGGGALLFLRLGADATAFVSAAIAASIAAAGIGLLVGPRLRRARVEAEAERRERVRTEERARVAARLHDSVLQTLALIQRTPDARQAQLLARRQERELRAWLYGGEDADAPVTFAAALRHAADEVEADYGVGVRLVQLRDAPLDEHLEALVGASREAITNAAKHAGVQEISVLARVTDGEASVFVRDRGAGFDRALVAADRRGLRESVEGRMALHRGRATIHSVPGEGTEIELMLPRHTT</sequence>
<dbReference type="PANTHER" id="PTHR24421:SF61">
    <property type="entry name" value="OXYGEN SENSOR HISTIDINE KINASE NREB"/>
    <property type="match status" value="1"/>
</dbReference>
<dbReference type="Gene3D" id="3.30.565.10">
    <property type="entry name" value="Histidine kinase-like ATPase, C-terminal domain"/>
    <property type="match status" value="1"/>
</dbReference>
<dbReference type="PANTHER" id="PTHR24421">
    <property type="entry name" value="NITRATE/NITRITE SENSOR PROTEIN NARX-RELATED"/>
    <property type="match status" value="1"/>
</dbReference>
<accession>D3F1U5</accession>
<dbReference type="eggNOG" id="COG4585">
    <property type="taxonomic scope" value="Bacteria"/>
</dbReference>
<dbReference type="Pfam" id="PF04024">
    <property type="entry name" value="PspC"/>
    <property type="match status" value="1"/>
</dbReference>
<dbReference type="eggNOG" id="COG1983">
    <property type="taxonomic scope" value="Bacteria"/>
</dbReference>
<gene>
    <name evidence="7" type="ordered locus">Cwoe_5725</name>
</gene>
<dbReference type="RefSeq" id="WP_012937177.1">
    <property type="nucleotide sequence ID" value="NC_013739.1"/>
</dbReference>
<dbReference type="HOGENOM" id="CLU_036172_0_0_11"/>
<evidence type="ECO:0000259" key="6">
    <source>
        <dbReference type="Pfam" id="PF04024"/>
    </source>
</evidence>
<dbReference type="STRING" id="469383.Cwoe_5725"/>
<evidence type="ECO:0000259" key="5">
    <source>
        <dbReference type="Pfam" id="PF02518"/>
    </source>
</evidence>
<reference evidence="7 8" key="1">
    <citation type="journal article" date="2010" name="Stand. Genomic Sci.">
        <title>Complete genome sequence of Conexibacter woesei type strain (ID131577).</title>
        <authorList>
            <person name="Pukall R."/>
            <person name="Lapidus A."/>
            <person name="Glavina Del Rio T."/>
            <person name="Copeland A."/>
            <person name="Tice H."/>
            <person name="Cheng J.-F."/>
            <person name="Lucas S."/>
            <person name="Chen F."/>
            <person name="Nolan M."/>
            <person name="Bruce D."/>
            <person name="Goodwin L."/>
            <person name="Pitluck S."/>
            <person name="Mavromatis K."/>
            <person name="Ivanova N."/>
            <person name="Ovchinnikova G."/>
            <person name="Pati A."/>
            <person name="Chen A."/>
            <person name="Palaniappan K."/>
            <person name="Land M."/>
            <person name="Hauser L."/>
            <person name="Chang Y.-J."/>
            <person name="Jeffries C.D."/>
            <person name="Chain P."/>
            <person name="Meincke L."/>
            <person name="Sims D."/>
            <person name="Brettin T."/>
            <person name="Detter J.C."/>
            <person name="Rohde M."/>
            <person name="Goeker M."/>
            <person name="Bristow J."/>
            <person name="Eisen J.A."/>
            <person name="Markowitz V."/>
            <person name="Kyrpides N.C."/>
            <person name="Klenk H.-P."/>
            <person name="Hugenholtz P."/>
        </authorList>
    </citation>
    <scope>NUCLEOTIDE SEQUENCE [LARGE SCALE GENOMIC DNA]</scope>
    <source>
        <strain evidence="8">DSM 14684 / CIP 108061 / JCM 11494 / NBRC 100937 / ID131577</strain>
    </source>
</reference>
<dbReference type="CDD" id="cd16917">
    <property type="entry name" value="HATPase_UhpB-NarQ-NarX-like"/>
    <property type="match status" value="1"/>
</dbReference>
<dbReference type="InterPro" id="IPR007168">
    <property type="entry name" value="Phageshock_PspC_N"/>
</dbReference>
<dbReference type="GO" id="GO:0000160">
    <property type="term" value="P:phosphorelay signal transduction system"/>
    <property type="evidence" value="ECO:0007669"/>
    <property type="project" value="UniProtKB-KW"/>
</dbReference>
<evidence type="ECO:0000256" key="3">
    <source>
        <dbReference type="ARBA" id="ARBA00023012"/>
    </source>
</evidence>
<dbReference type="Proteomes" id="UP000008229">
    <property type="component" value="Chromosome"/>
</dbReference>
<dbReference type="Pfam" id="PF02518">
    <property type="entry name" value="HATPase_c"/>
    <property type="match status" value="1"/>
</dbReference>
<feature type="domain" description="Phage shock protein PspC N-terminal" evidence="6">
    <location>
        <begin position="15"/>
        <end position="70"/>
    </location>
</feature>
<proteinExistence type="predicted"/>
<dbReference type="AlphaFoldDB" id="D3F1U5"/>
<dbReference type="InterPro" id="IPR003594">
    <property type="entry name" value="HATPase_dom"/>
</dbReference>
<feature type="domain" description="Histidine kinase/HSP90-like ATPase" evidence="5">
    <location>
        <begin position="312"/>
        <end position="395"/>
    </location>
</feature>
<keyword evidence="4" id="KW-1133">Transmembrane helix</keyword>
<dbReference type="InterPro" id="IPR036890">
    <property type="entry name" value="HATPase_C_sf"/>
</dbReference>
<dbReference type="KEGG" id="cwo:Cwoe_5725"/>
<evidence type="ECO:0000256" key="1">
    <source>
        <dbReference type="ARBA" id="ARBA00022679"/>
    </source>
</evidence>
<protein>
    <submittedName>
        <fullName evidence="7">Putative signal transduction histidine kinase</fullName>
    </submittedName>
</protein>
<keyword evidence="3" id="KW-0902">Two-component regulatory system</keyword>
<keyword evidence="8" id="KW-1185">Reference proteome</keyword>
<keyword evidence="2 7" id="KW-0418">Kinase</keyword>
<organism evidence="7 8">
    <name type="scientific">Conexibacter woesei (strain DSM 14684 / CCUG 47730 / CIP 108061 / JCM 11494 / NBRC 100937 / ID131577)</name>
    <dbReference type="NCBI Taxonomy" id="469383"/>
    <lineage>
        <taxon>Bacteria</taxon>
        <taxon>Bacillati</taxon>
        <taxon>Actinomycetota</taxon>
        <taxon>Thermoleophilia</taxon>
        <taxon>Solirubrobacterales</taxon>
        <taxon>Conexibacteraceae</taxon>
        <taxon>Conexibacter</taxon>
    </lineage>
</organism>
<dbReference type="GO" id="GO:0016301">
    <property type="term" value="F:kinase activity"/>
    <property type="evidence" value="ECO:0007669"/>
    <property type="project" value="UniProtKB-KW"/>
</dbReference>